<evidence type="ECO:0000256" key="5">
    <source>
        <dbReference type="RuleBase" id="RU003616"/>
    </source>
</evidence>
<sequence>MAAAGPRTYADFVPPHKLVEKADKKVLQIDLSGKGFKKEQLRVQIDNHGRLRISGERQVSGNQWSRFYKEFQVPEDCNAGDVRARFESKDRVLHQTAAAPTEEQDEEEREEYKHTGHDDGGDDGGREDASDEPAATTVSGASLRRKTPWPVLLAVVLALLAAAGFYAKYRLMDPSADQPAPADGGVQLFGFSDQ</sequence>
<reference evidence="9" key="1">
    <citation type="journal article" date="2013" name="Nat. Commun.">
        <title>Whole-genome sequencing of Oryza brachyantha reveals mechanisms underlying Oryza genome evolution.</title>
        <authorList>
            <person name="Chen J."/>
            <person name="Huang Q."/>
            <person name="Gao D."/>
            <person name="Wang J."/>
            <person name="Lang Y."/>
            <person name="Liu T."/>
            <person name="Li B."/>
            <person name="Bai Z."/>
            <person name="Luis Goicoechea J."/>
            <person name="Liang C."/>
            <person name="Chen C."/>
            <person name="Zhang W."/>
            <person name="Sun S."/>
            <person name="Liao Y."/>
            <person name="Zhang X."/>
            <person name="Yang L."/>
            <person name="Song C."/>
            <person name="Wang M."/>
            <person name="Shi J."/>
            <person name="Liu G."/>
            <person name="Liu J."/>
            <person name="Zhou H."/>
            <person name="Zhou W."/>
            <person name="Yu Q."/>
            <person name="An N."/>
            <person name="Chen Y."/>
            <person name="Cai Q."/>
            <person name="Wang B."/>
            <person name="Liu B."/>
            <person name="Min J."/>
            <person name="Huang Y."/>
            <person name="Wu H."/>
            <person name="Li Z."/>
            <person name="Zhang Y."/>
            <person name="Yin Y."/>
            <person name="Song W."/>
            <person name="Jiang J."/>
            <person name="Jackson S.A."/>
            <person name="Wing R.A."/>
            <person name="Wang J."/>
            <person name="Chen M."/>
        </authorList>
    </citation>
    <scope>NUCLEOTIDE SEQUENCE [LARGE SCALE GENOMIC DNA]</scope>
    <source>
        <strain evidence="9">cv. IRGC 101232</strain>
    </source>
</reference>
<evidence type="ECO:0000313" key="9">
    <source>
        <dbReference type="EnsemblPlants" id="OB03G14380.1"/>
    </source>
</evidence>
<accession>J3LK62</accession>
<evidence type="ECO:0000256" key="7">
    <source>
        <dbReference type="SAM" id="Phobius"/>
    </source>
</evidence>
<dbReference type="HOGENOM" id="CLU_110429_0_0_1"/>
<name>J3LK62_ORYBR</name>
<protein>
    <recommendedName>
        <fullName evidence="8">SHSP domain-containing protein</fullName>
    </recommendedName>
</protein>
<keyword evidence="7" id="KW-1133">Transmembrane helix</keyword>
<dbReference type="AlphaFoldDB" id="J3LK62"/>
<dbReference type="PANTHER" id="PTHR43670:SF132">
    <property type="entry name" value="OS03G0157600 PROTEIN"/>
    <property type="match status" value="1"/>
</dbReference>
<evidence type="ECO:0000256" key="1">
    <source>
        <dbReference type="ARBA" id="ARBA00004162"/>
    </source>
</evidence>
<evidence type="ECO:0000256" key="2">
    <source>
        <dbReference type="ARBA" id="ARBA00022475"/>
    </source>
</evidence>
<dbReference type="CDD" id="cd06464">
    <property type="entry name" value="ACD_sHsps-like"/>
    <property type="match status" value="1"/>
</dbReference>
<keyword evidence="7" id="KW-0472">Membrane</keyword>
<dbReference type="OMA" id="TEWVHEV"/>
<comment type="similarity">
    <text evidence="4 5">Belongs to the small heat shock protein (HSP20) family.</text>
</comment>
<feature type="transmembrane region" description="Helical" evidence="7">
    <location>
        <begin position="149"/>
        <end position="167"/>
    </location>
</feature>
<dbReference type="Proteomes" id="UP000006038">
    <property type="component" value="Chromosome 3"/>
</dbReference>
<evidence type="ECO:0000256" key="6">
    <source>
        <dbReference type="SAM" id="MobiDB-lite"/>
    </source>
</evidence>
<evidence type="ECO:0000256" key="3">
    <source>
        <dbReference type="ARBA" id="ARBA00022821"/>
    </source>
</evidence>
<evidence type="ECO:0000256" key="4">
    <source>
        <dbReference type="PROSITE-ProRule" id="PRU00285"/>
    </source>
</evidence>
<dbReference type="PROSITE" id="PS01031">
    <property type="entry name" value="SHSP"/>
    <property type="match status" value="1"/>
</dbReference>
<keyword evidence="10" id="KW-1185">Reference proteome</keyword>
<reference evidence="9" key="2">
    <citation type="submission" date="2013-04" db="UniProtKB">
        <authorList>
            <consortium name="EnsemblPlants"/>
        </authorList>
    </citation>
    <scope>IDENTIFICATION</scope>
</reference>
<organism evidence="9">
    <name type="scientific">Oryza brachyantha</name>
    <name type="common">malo sina</name>
    <dbReference type="NCBI Taxonomy" id="4533"/>
    <lineage>
        <taxon>Eukaryota</taxon>
        <taxon>Viridiplantae</taxon>
        <taxon>Streptophyta</taxon>
        <taxon>Embryophyta</taxon>
        <taxon>Tracheophyta</taxon>
        <taxon>Spermatophyta</taxon>
        <taxon>Magnoliopsida</taxon>
        <taxon>Liliopsida</taxon>
        <taxon>Poales</taxon>
        <taxon>Poaceae</taxon>
        <taxon>BOP clade</taxon>
        <taxon>Oryzoideae</taxon>
        <taxon>Oryzeae</taxon>
        <taxon>Oryzinae</taxon>
        <taxon>Oryza</taxon>
    </lineage>
</organism>
<dbReference type="GO" id="GO:0006952">
    <property type="term" value="P:defense response"/>
    <property type="evidence" value="ECO:0007669"/>
    <property type="project" value="UniProtKB-KW"/>
</dbReference>
<dbReference type="Pfam" id="PF00011">
    <property type="entry name" value="HSP20"/>
    <property type="match status" value="1"/>
</dbReference>
<feature type="domain" description="SHSP" evidence="8">
    <location>
        <begin position="7"/>
        <end position="115"/>
    </location>
</feature>
<dbReference type="InterPro" id="IPR008978">
    <property type="entry name" value="HSP20-like_chaperone"/>
</dbReference>
<feature type="region of interest" description="Disordered" evidence="6">
    <location>
        <begin position="88"/>
        <end position="141"/>
    </location>
</feature>
<dbReference type="GO" id="GO:0034605">
    <property type="term" value="P:cellular response to heat"/>
    <property type="evidence" value="ECO:0007669"/>
    <property type="project" value="TreeGrafter"/>
</dbReference>
<keyword evidence="7" id="KW-0812">Transmembrane</keyword>
<feature type="compositionally biased region" description="Basic and acidic residues" evidence="6">
    <location>
        <begin position="110"/>
        <end position="128"/>
    </location>
</feature>
<dbReference type="PANTHER" id="PTHR43670">
    <property type="entry name" value="HEAT SHOCK PROTEIN 26"/>
    <property type="match status" value="1"/>
</dbReference>
<proteinExistence type="inferred from homology"/>
<dbReference type="GO" id="GO:0005886">
    <property type="term" value="C:plasma membrane"/>
    <property type="evidence" value="ECO:0007669"/>
    <property type="project" value="UniProtKB-SubCell"/>
</dbReference>
<comment type="subcellular location">
    <subcellularLocation>
        <location evidence="1">Cell membrane</location>
        <topology evidence="1">Single-pass membrane protein</topology>
    </subcellularLocation>
</comment>
<dbReference type="Gramene" id="OB03G14380.1">
    <property type="protein sequence ID" value="OB03G14380.1"/>
    <property type="gene ID" value="OB03G14380"/>
</dbReference>
<keyword evidence="2" id="KW-1003">Cell membrane</keyword>
<dbReference type="EnsemblPlants" id="OB03G14380.1">
    <property type="protein sequence ID" value="OB03G14380.1"/>
    <property type="gene ID" value="OB03G14380"/>
</dbReference>
<keyword evidence="3" id="KW-0611">Plant defense</keyword>
<dbReference type="InterPro" id="IPR002068">
    <property type="entry name" value="A-crystallin/Hsp20_dom"/>
</dbReference>
<evidence type="ECO:0000313" key="10">
    <source>
        <dbReference type="Proteomes" id="UP000006038"/>
    </source>
</evidence>
<dbReference type="Gene3D" id="2.60.40.790">
    <property type="match status" value="1"/>
</dbReference>
<evidence type="ECO:0000259" key="8">
    <source>
        <dbReference type="PROSITE" id="PS01031"/>
    </source>
</evidence>
<dbReference type="SUPFAM" id="SSF49764">
    <property type="entry name" value="HSP20-like chaperones"/>
    <property type="match status" value="1"/>
</dbReference>
<dbReference type="STRING" id="4533.J3LK62"/>
<dbReference type="eggNOG" id="KOG0710">
    <property type="taxonomic scope" value="Eukaryota"/>
</dbReference>